<feature type="region of interest" description="Disordered" evidence="5">
    <location>
        <begin position="108"/>
        <end position="136"/>
    </location>
</feature>
<dbReference type="InterPro" id="IPR023476">
    <property type="entry name" value="Pep_tRNA_hydro_II_dom_sf"/>
</dbReference>
<dbReference type="SUPFAM" id="SSF102462">
    <property type="entry name" value="Peptidyl-tRNA hydrolase II"/>
    <property type="match status" value="2"/>
</dbReference>
<organism evidence="6 7">
    <name type="scientific">Musa balbisiana</name>
    <name type="common">Banana</name>
    <dbReference type="NCBI Taxonomy" id="52838"/>
    <lineage>
        <taxon>Eukaryota</taxon>
        <taxon>Viridiplantae</taxon>
        <taxon>Streptophyta</taxon>
        <taxon>Embryophyta</taxon>
        <taxon>Tracheophyta</taxon>
        <taxon>Spermatophyta</taxon>
        <taxon>Magnoliopsida</taxon>
        <taxon>Liliopsida</taxon>
        <taxon>Zingiberales</taxon>
        <taxon>Musaceae</taxon>
        <taxon>Musa</taxon>
    </lineage>
</organism>
<keyword evidence="7" id="KW-1185">Reference proteome</keyword>
<dbReference type="PANTHER" id="PTHR12649:SF11">
    <property type="entry name" value="PEPTIDYL-TRNA HYDROLASE 2, MITOCHONDRIAL"/>
    <property type="match status" value="1"/>
</dbReference>
<name>A0A4S8KAH9_MUSBA</name>
<dbReference type="EMBL" id="PYDT01000001">
    <property type="protein sequence ID" value="THU72043.1"/>
    <property type="molecule type" value="Genomic_DNA"/>
</dbReference>
<dbReference type="Pfam" id="PF01981">
    <property type="entry name" value="PTH2"/>
    <property type="match status" value="2"/>
</dbReference>
<feature type="compositionally biased region" description="Low complexity" evidence="5">
    <location>
        <begin position="123"/>
        <end position="132"/>
    </location>
</feature>
<dbReference type="STRING" id="52838.A0A4S8KAH9"/>
<dbReference type="Gene3D" id="3.40.1490.10">
    <property type="entry name" value="Bit1"/>
    <property type="match status" value="2"/>
</dbReference>
<evidence type="ECO:0000313" key="7">
    <source>
        <dbReference type="Proteomes" id="UP000317650"/>
    </source>
</evidence>
<keyword evidence="2" id="KW-0378">Hydrolase</keyword>
<sequence>MALPAMPDYHRPFRPNNTVIGGRPNSAQYQTWKITPLRARAVPSLSTRVPIAAAKMFPFGRNPRHSSNNKEEEPWLAQCLKPENYLPGMIIGFLLGLFLDLSAMRRVSDPRGKSSSRPGKHQSMSAAASSSSPRGTSEELKMVLIVRQDLKMGAGKIASQCAHAATGMYAELLQSHRSLLRQWEQYGQAKIVLSCKNQQEMNKLKEAADRCGLPTFVVADAGRTQVLAGSRTVLAIGPGAAGHLVLFSQVLAGSRTVLAIGPGRKADIDSVTGKLHLL</sequence>
<gene>
    <name evidence="6" type="ORF">C4D60_Mb04t07940</name>
</gene>
<evidence type="ECO:0000313" key="6">
    <source>
        <dbReference type="EMBL" id="THU72043.1"/>
    </source>
</evidence>
<protein>
    <recommendedName>
        <fullName evidence="1">peptidyl-tRNA hydrolase</fullName>
        <ecNumber evidence="1">3.1.1.29</ecNumber>
    </recommendedName>
</protein>
<dbReference type="GO" id="GO:0005829">
    <property type="term" value="C:cytosol"/>
    <property type="evidence" value="ECO:0007669"/>
    <property type="project" value="TreeGrafter"/>
</dbReference>
<evidence type="ECO:0000256" key="1">
    <source>
        <dbReference type="ARBA" id="ARBA00013260"/>
    </source>
</evidence>
<reference evidence="6 7" key="1">
    <citation type="journal article" date="2019" name="Nat. Plants">
        <title>Genome sequencing of Musa balbisiana reveals subgenome evolution and function divergence in polyploid bananas.</title>
        <authorList>
            <person name="Yao X."/>
        </authorList>
    </citation>
    <scope>NUCLEOTIDE SEQUENCE [LARGE SCALE GENOMIC DNA]</scope>
    <source>
        <strain evidence="7">cv. DH-PKW</strain>
        <tissue evidence="6">Leaves</tissue>
    </source>
</reference>
<dbReference type="EC" id="3.1.1.29" evidence="1"/>
<accession>A0A4S8KAH9</accession>
<evidence type="ECO:0000256" key="3">
    <source>
        <dbReference type="ARBA" id="ARBA00038050"/>
    </source>
</evidence>
<dbReference type="AlphaFoldDB" id="A0A4S8KAH9"/>
<dbReference type="CDD" id="cd02430">
    <property type="entry name" value="PTH2"/>
    <property type="match status" value="1"/>
</dbReference>
<comment type="catalytic activity">
    <reaction evidence="4">
        <text>an N-acyl-L-alpha-aminoacyl-tRNA + H2O = an N-acyl-L-amino acid + a tRNA + H(+)</text>
        <dbReference type="Rhea" id="RHEA:54448"/>
        <dbReference type="Rhea" id="RHEA-COMP:10123"/>
        <dbReference type="Rhea" id="RHEA-COMP:13883"/>
        <dbReference type="ChEBI" id="CHEBI:15377"/>
        <dbReference type="ChEBI" id="CHEBI:15378"/>
        <dbReference type="ChEBI" id="CHEBI:59874"/>
        <dbReference type="ChEBI" id="CHEBI:78442"/>
        <dbReference type="ChEBI" id="CHEBI:138191"/>
        <dbReference type="EC" id="3.1.1.29"/>
    </reaction>
</comment>
<evidence type="ECO:0000256" key="5">
    <source>
        <dbReference type="SAM" id="MobiDB-lite"/>
    </source>
</evidence>
<proteinExistence type="inferred from homology"/>
<dbReference type="NCBIfam" id="TIGR00283">
    <property type="entry name" value="arch_pth2"/>
    <property type="match status" value="1"/>
</dbReference>
<dbReference type="GO" id="GO:0004045">
    <property type="term" value="F:peptidyl-tRNA hydrolase activity"/>
    <property type="evidence" value="ECO:0007669"/>
    <property type="project" value="UniProtKB-EC"/>
</dbReference>
<dbReference type="FunFam" id="3.40.1490.10:FF:000002">
    <property type="entry name" value="Peptidyl-tRNA hydrolase 2, mitochondrial"/>
    <property type="match status" value="1"/>
</dbReference>
<dbReference type="GO" id="GO:0005739">
    <property type="term" value="C:mitochondrion"/>
    <property type="evidence" value="ECO:0007669"/>
    <property type="project" value="TreeGrafter"/>
</dbReference>
<comment type="similarity">
    <text evidence="3">Belongs to the PTH2 family.</text>
</comment>
<dbReference type="InterPro" id="IPR002833">
    <property type="entry name" value="PTH2"/>
</dbReference>
<evidence type="ECO:0000256" key="2">
    <source>
        <dbReference type="ARBA" id="ARBA00022801"/>
    </source>
</evidence>
<comment type="caution">
    <text evidence="6">The sequence shown here is derived from an EMBL/GenBank/DDBJ whole genome shotgun (WGS) entry which is preliminary data.</text>
</comment>
<dbReference type="PANTHER" id="PTHR12649">
    <property type="entry name" value="PEPTIDYL-TRNA HYDROLASE 2"/>
    <property type="match status" value="1"/>
</dbReference>
<evidence type="ECO:0000256" key="4">
    <source>
        <dbReference type="ARBA" id="ARBA00048707"/>
    </source>
</evidence>
<dbReference type="Proteomes" id="UP000317650">
    <property type="component" value="Chromosome 4"/>
</dbReference>